<organism evidence="2 3">
    <name type="scientific">Desulforamulus reducens (strain ATCC BAA-1160 / DSM 100696 / MI-1)</name>
    <name type="common">Desulfotomaculum reducens</name>
    <dbReference type="NCBI Taxonomy" id="349161"/>
    <lineage>
        <taxon>Bacteria</taxon>
        <taxon>Bacillati</taxon>
        <taxon>Bacillota</taxon>
        <taxon>Clostridia</taxon>
        <taxon>Eubacteriales</taxon>
        <taxon>Peptococcaceae</taxon>
        <taxon>Desulforamulus</taxon>
    </lineage>
</organism>
<dbReference type="STRING" id="349161.Dred_0033"/>
<dbReference type="InterPro" id="IPR047650">
    <property type="entry name" value="Transpos_IS110"/>
</dbReference>
<reference evidence="2 3" key="1">
    <citation type="submission" date="2007-03" db="EMBL/GenBank/DDBJ databases">
        <title>Complete sequence of Desulfotomaculum reducens MI-1.</title>
        <authorList>
            <consortium name="US DOE Joint Genome Institute"/>
            <person name="Copeland A."/>
            <person name="Lucas S."/>
            <person name="Lapidus A."/>
            <person name="Barry K."/>
            <person name="Detter J.C."/>
            <person name="Glavina del Rio T."/>
            <person name="Hammon N."/>
            <person name="Israni S."/>
            <person name="Dalin E."/>
            <person name="Tice H."/>
            <person name="Pitluck S."/>
            <person name="Sims D."/>
            <person name="Brettin T."/>
            <person name="Bruce D."/>
            <person name="Han C."/>
            <person name="Tapia R."/>
            <person name="Schmutz J."/>
            <person name="Larimer F."/>
            <person name="Land M."/>
            <person name="Hauser L."/>
            <person name="Kyrpides N."/>
            <person name="Kim E."/>
            <person name="Tebo B.M."/>
            <person name="Richardson P."/>
        </authorList>
    </citation>
    <scope>NUCLEOTIDE SEQUENCE [LARGE SCALE GENOMIC DNA]</scope>
    <source>
        <strain evidence="2 3">MI-1</strain>
    </source>
</reference>
<evidence type="ECO:0000313" key="2">
    <source>
        <dbReference type="EMBL" id="ABO48583.1"/>
    </source>
</evidence>
<dbReference type="HOGENOM" id="CLU_036902_4_6_9"/>
<dbReference type="Pfam" id="PF02371">
    <property type="entry name" value="Transposase_20"/>
    <property type="match status" value="1"/>
</dbReference>
<dbReference type="AlphaFoldDB" id="A4J0I0"/>
<evidence type="ECO:0000313" key="3">
    <source>
        <dbReference type="Proteomes" id="UP000001556"/>
    </source>
</evidence>
<dbReference type="eggNOG" id="COG3547">
    <property type="taxonomic scope" value="Bacteria"/>
</dbReference>
<dbReference type="PANTHER" id="PTHR33055:SF13">
    <property type="entry name" value="TRANSPOSASE"/>
    <property type="match status" value="1"/>
</dbReference>
<protein>
    <submittedName>
        <fullName evidence="2">Transposase IS116/IS110/IS902 family protein</fullName>
    </submittedName>
</protein>
<dbReference type="Proteomes" id="UP000001556">
    <property type="component" value="Chromosome"/>
</dbReference>
<dbReference type="EMBL" id="CP000612">
    <property type="protein sequence ID" value="ABO48583.1"/>
    <property type="molecule type" value="Genomic_DNA"/>
</dbReference>
<dbReference type="GO" id="GO:0004803">
    <property type="term" value="F:transposase activity"/>
    <property type="evidence" value="ECO:0007669"/>
    <property type="project" value="InterPro"/>
</dbReference>
<dbReference type="PANTHER" id="PTHR33055">
    <property type="entry name" value="TRANSPOSASE FOR INSERTION SEQUENCE ELEMENT IS1111A"/>
    <property type="match status" value="1"/>
</dbReference>
<keyword evidence="3" id="KW-1185">Reference proteome</keyword>
<gene>
    <name evidence="2" type="ordered locus">Dred_0033</name>
</gene>
<proteinExistence type="predicted"/>
<name>A4J0I0_DESRM</name>
<accession>A4J0I0</accession>
<feature type="domain" description="Transposase IS116/IS110/IS902 C-terminal" evidence="1">
    <location>
        <begin position="64"/>
        <end position="147"/>
    </location>
</feature>
<evidence type="ECO:0000259" key="1">
    <source>
        <dbReference type="Pfam" id="PF02371"/>
    </source>
</evidence>
<dbReference type="InterPro" id="IPR003346">
    <property type="entry name" value="Transposase_20"/>
</dbReference>
<dbReference type="KEGG" id="drm:Dred_0033"/>
<dbReference type="GO" id="GO:0003677">
    <property type="term" value="F:DNA binding"/>
    <property type="evidence" value="ECO:0007669"/>
    <property type="project" value="InterPro"/>
</dbReference>
<dbReference type="GO" id="GO:0006313">
    <property type="term" value="P:DNA transposition"/>
    <property type="evidence" value="ECO:0007669"/>
    <property type="project" value="InterPro"/>
</dbReference>
<sequence length="202" mass="22550">MGVKRANKLMQAARESIGLSTGIEFARHEIKMLLEQYDTLCKQMETLMVAVQALLQQIPGTAEMMTIPGVGLVTVAEFLAEVGDLKGYEHGQQIIKLAGLNLKENSSGKHKGQSQISKRGRPRLRALLFKTVLVMVAKNREFKAIHQYLITRHENPLKKKQSIVALCGKLIRILFTIGSKKTPYDTEQVLGVVRQEQLQEAA</sequence>